<dbReference type="AlphaFoldDB" id="A0A5P8FNZ5"/>
<dbReference type="NCBIfam" id="NF033493">
    <property type="entry name" value="MetS_like_NSS"/>
    <property type="match status" value="1"/>
</dbReference>
<evidence type="ECO:0000313" key="2">
    <source>
        <dbReference type="EMBL" id="QFQ30654.1"/>
    </source>
</evidence>
<evidence type="ECO:0000313" key="3">
    <source>
        <dbReference type="Proteomes" id="UP000271708"/>
    </source>
</evidence>
<evidence type="ECO:0000256" key="1">
    <source>
        <dbReference type="SAM" id="Phobius"/>
    </source>
</evidence>
<protein>
    <submittedName>
        <fullName evidence="2">Methionine/alanine import family NSS transporter small subunit</fullName>
    </submittedName>
</protein>
<dbReference type="RefSeq" id="WP_123092062.1">
    <property type="nucleotide sequence ID" value="NZ_BAAAKD010000008.1"/>
</dbReference>
<dbReference type="GeneID" id="59161638"/>
<feature type="transmembrane region" description="Helical" evidence="1">
    <location>
        <begin position="6"/>
        <end position="28"/>
    </location>
</feature>
<dbReference type="InterPro" id="IPR031596">
    <property type="entry name" value="MaAIMP_sms"/>
</dbReference>
<dbReference type="Pfam" id="PF16951">
    <property type="entry name" value="MaAIMP_sms"/>
    <property type="match status" value="1"/>
</dbReference>
<keyword evidence="1" id="KW-0812">Transmembrane</keyword>
<dbReference type="OrthoDB" id="6712920at2"/>
<dbReference type="EMBL" id="CP044548">
    <property type="protein sequence ID" value="QFQ30654.1"/>
    <property type="molecule type" value="Genomic_DNA"/>
</dbReference>
<name>A0A5P8FNZ5_9MICO</name>
<gene>
    <name evidence="2" type="ORF">EEW87_010695</name>
</gene>
<proteinExistence type="predicted"/>
<dbReference type="KEGG" id="jme:EEW87_010695"/>
<keyword evidence="1" id="KW-1133">Transmembrane helix</keyword>
<dbReference type="Proteomes" id="UP000271708">
    <property type="component" value="Chromosome"/>
</dbReference>
<keyword evidence="1" id="KW-0472">Membrane</keyword>
<reference evidence="2 3" key="1">
    <citation type="submission" date="2019-09" db="EMBL/GenBank/DDBJ databases">
        <title>Complete Genome Sequence of Janibacter melonis M714 with both human health impact and industrial applications.</title>
        <authorList>
            <person name="Jin M."/>
            <person name="Zhao Q.R."/>
        </authorList>
    </citation>
    <scope>NUCLEOTIDE SEQUENCE [LARGE SCALE GENOMIC DNA]</scope>
    <source>
        <strain evidence="2 3">M714</strain>
    </source>
</reference>
<accession>A0A5P8FNZ5</accession>
<sequence length="54" mass="5591">MTTTAILMMLLAMGTIWGGLVVSVIWLVRSDRRVAAREAARAGGTGAGTTRGEG</sequence>
<organism evidence="2 3">
    <name type="scientific">Janibacter melonis</name>
    <dbReference type="NCBI Taxonomy" id="262209"/>
    <lineage>
        <taxon>Bacteria</taxon>
        <taxon>Bacillati</taxon>
        <taxon>Actinomycetota</taxon>
        <taxon>Actinomycetes</taxon>
        <taxon>Micrococcales</taxon>
        <taxon>Intrasporangiaceae</taxon>
        <taxon>Janibacter</taxon>
    </lineage>
</organism>